<keyword evidence="3 4" id="KW-0067">ATP-binding</keyword>
<dbReference type="Gene3D" id="3.90.640.10">
    <property type="entry name" value="Actin, Chain A, domain 4"/>
    <property type="match status" value="1"/>
</dbReference>
<dbReference type="Pfam" id="PF00012">
    <property type="entry name" value="HSP70"/>
    <property type="match status" value="2"/>
</dbReference>
<name>A0ABT3FJG3_9BACT</name>
<gene>
    <name evidence="5" type="ORF">OKA04_03135</name>
</gene>
<evidence type="ECO:0000256" key="3">
    <source>
        <dbReference type="ARBA" id="ARBA00022840"/>
    </source>
</evidence>
<dbReference type="InterPro" id="IPR013126">
    <property type="entry name" value="Hsp_70_fam"/>
</dbReference>
<dbReference type="Gene3D" id="2.60.34.10">
    <property type="entry name" value="Substrate Binding Domain Of DNAk, Chain A, domain 1"/>
    <property type="match status" value="1"/>
</dbReference>
<protein>
    <submittedName>
        <fullName evidence="5">Hsp70 family protein</fullName>
    </submittedName>
</protein>
<comment type="caution">
    <text evidence="5">The sequence shown here is derived from an EMBL/GenBank/DDBJ whole genome shotgun (WGS) entry which is preliminary data.</text>
</comment>
<dbReference type="InterPro" id="IPR018181">
    <property type="entry name" value="Heat_shock_70_CS"/>
</dbReference>
<dbReference type="Gene3D" id="3.30.420.40">
    <property type="match status" value="2"/>
</dbReference>
<dbReference type="SUPFAM" id="SSF53067">
    <property type="entry name" value="Actin-like ATPase domain"/>
    <property type="match status" value="2"/>
</dbReference>
<dbReference type="InterPro" id="IPR029047">
    <property type="entry name" value="HSP70_peptide-bd_sf"/>
</dbReference>
<dbReference type="RefSeq" id="WP_264499665.1">
    <property type="nucleotide sequence ID" value="NZ_JAPDDS010000001.1"/>
</dbReference>
<dbReference type="PANTHER" id="PTHR19375">
    <property type="entry name" value="HEAT SHOCK PROTEIN 70KDA"/>
    <property type="match status" value="1"/>
</dbReference>
<dbReference type="PROSITE" id="PS00329">
    <property type="entry name" value="HSP70_2"/>
    <property type="match status" value="1"/>
</dbReference>
<comment type="similarity">
    <text evidence="1 4">Belongs to the heat shock protein 70 family.</text>
</comment>
<evidence type="ECO:0000256" key="4">
    <source>
        <dbReference type="RuleBase" id="RU003322"/>
    </source>
</evidence>
<keyword evidence="6" id="KW-1185">Reference proteome</keyword>
<dbReference type="Proteomes" id="UP001207930">
    <property type="component" value="Unassembled WGS sequence"/>
</dbReference>
<evidence type="ECO:0000313" key="6">
    <source>
        <dbReference type="Proteomes" id="UP001207930"/>
    </source>
</evidence>
<accession>A0ABT3FJG3</accession>
<dbReference type="EMBL" id="JAPDDS010000001">
    <property type="protein sequence ID" value="MCW1883706.1"/>
    <property type="molecule type" value="Genomic_DNA"/>
</dbReference>
<organism evidence="5 6">
    <name type="scientific">Luteolibacter flavescens</name>
    <dbReference type="NCBI Taxonomy" id="1859460"/>
    <lineage>
        <taxon>Bacteria</taxon>
        <taxon>Pseudomonadati</taxon>
        <taxon>Verrucomicrobiota</taxon>
        <taxon>Verrucomicrobiia</taxon>
        <taxon>Verrucomicrobiales</taxon>
        <taxon>Verrucomicrobiaceae</taxon>
        <taxon>Luteolibacter</taxon>
    </lineage>
</organism>
<reference evidence="5 6" key="1">
    <citation type="submission" date="2022-10" db="EMBL/GenBank/DDBJ databases">
        <title>Luteolibacter flavescens strain MCCC 1K03193, whole genome shotgun sequencing project.</title>
        <authorList>
            <person name="Zhao G."/>
            <person name="Shen L."/>
        </authorList>
    </citation>
    <scope>NUCLEOTIDE SEQUENCE [LARGE SCALE GENOMIC DNA]</scope>
    <source>
        <strain evidence="5 6">MCCC 1K03193</strain>
    </source>
</reference>
<dbReference type="InterPro" id="IPR043129">
    <property type="entry name" value="ATPase_NBD"/>
</dbReference>
<dbReference type="PRINTS" id="PR00301">
    <property type="entry name" value="HEATSHOCK70"/>
</dbReference>
<proteinExistence type="inferred from homology"/>
<keyword evidence="2 4" id="KW-0547">Nucleotide-binding</keyword>
<dbReference type="PROSITE" id="PS00297">
    <property type="entry name" value="HSP70_1"/>
    <property type="match status" value="1"/>
</dbReference>
<evidence type="ECO:0000256" key="1">
    <source>
        <dbReference type="ARBA" id="ARBA00007381"/>
    </source>
</evidence>
<dbReference type="SUPFAM" id="SSF100920">
    <property type="entry name" value="Heat shock protein 70kD (HSP70), peptide-binding domain"/>
    <property type="match status" value="1"/>
</dbReference>
<evidence type="ECO:0000313" key="5">
    <source>
        <dbReference type="EMBL" id="MCW1883706.1"/>
    </source>
</evidence>
<sequence length="568" mass="62179">MIGIDLGTTNSLVAVFENGHPRVLANELGEELTPSVVAVAEDGRLLVGRAAKDRLVSDPASGMACFKRDMGTPAKYRFGGKEWSPVTCSAMVLSEMKRIASLHLGEEVTKAVITVPAYFHDQQRQATVEAAKIAGLQVERIINEPTAAALAYGYRNPEQETQVLVFDLGGGTFDVTLLEIFDGVVEVKSTAGESRLGGEDYTDALCEWLEKRHGWVPDKSQRGNWRQRVEVAKRLLAVHESASVSLDGKLVEVTREEFKDATAAITARLRPVVSRCLRDAGITAADLNDVLMVGGASRMSVVKDFAQDQLKRITSIKLDPDRVVALGAAVQAGLCANDSAVGDIVLTDVCPHTLGVEMAKESASGRPEAGYFAPIIDRNTTVPVSRSRVFNTMHPQQEFVEVEVFQGEARMTKDNQRIGQVTVAGLRHQPGQKRPGEVDIRFSYDMNGILEVEVTVLSSGQKKRLVIEQRPGSLSKMEIEEAIARMQPLKLHPRDLLPNRARLERANRVFAELVGPARDHLNAVTDRFEAALESQDAQAIKEAAAVLDTFLRGFFEHEGERQPEPLDA</sequence>
<evidence type="ECO:0000256" key="2">
    <source>
        <dbReference type="ARBA" id="ARBA00022741"/>
    </source>
</evidence>